<dbReference type="EMBL" id="BAAABL010000072">
    <property type="protein sequence ID" value="GAA0309389.1"/>
    <property type="molecule type" value="Genomic_DNA"/>
</dbReference>
<dbReference type="PRINTS" id="PR00685">
    <property type="entry name" value="TIFACTORIIB"/>
</dbReference>
<keyword evidence="4" id="KW-0862">Zinc</keyword>
<dbReference type="Pfam" id="PF00382">
    <property type="entry name" value="TFIIB"/>
    <property type="match status" value="2"/>
</dbReference>
<keyword evidence="3 7" id="KW-0863">Zinc-finger</keyword>
<dbReference type="GO" id="GO:0017025">
    <property type="term" value="F:TBP-class protein binding"/>
    <property type="evidence" value="ECO:0007669"/>
    <property type="project" value="InterPro"/>
</dbReference>
<evidence type="ECO:0000259" key="9">
    <source>
        <dbReference type="PROSITE" id="PS51134"/>
    </source>
</evidence>
<organism evidence="10 11">
    <name type="scientific">Halarchaeum salinum</name>
    <dbReference type="NCBI Taxonomy" id="489912"/>
    <lineage>
        <taxon>Archaea</taxon>
        <taxon>Methanobacteriati</taxon>
        <taxon>Methanobacteriota</taxon>
        <taxon>Stenosarchaea group</taxon>
        <taxon>Halobacteria</taxon>
        <taxon>Halobacteriales</taxon>
        <taxon>Halobacteriaceae</taxon>
    </lineage>
</organism>
<accession>A0AAV3SAG2</accession>
<evidence type="ECO:0000256" key="2">
    <source>
        <dbReference type="ARBA" id="ARBA00022737"/>
    </source>
</evidence>
<dbReference type="SUPFAM" id="SSF47954">
    <property type="entry name" value="Cyclin-like"/>
    <property type="match status" value="2"/>
</dbReference>
<keyword evidence="3 7" id="KW-0479">Metal-binding</keyword>
<dbReference type="Proteomes" id="UP001500837">
    <property type="component" value="Unassembled WGS sequence"/>
</dbReference>
<evidence type="ECO:0000256" key="7">
    <source>
        <dbReference type="PROSITE-ProRule" id="PRU00469"/>
    </source>
</evidence>
<dbReference type="Pfam" id="PF08271">
    <property type="entry name" value="Zn_Ribbon_TF"/>
    <property type="match status" value="1"/>
</dbReference>
<evidence type="ECO:0000256" key="4">
    <source>
        <dbReference type="ARBA" id="ARBA00022833"/>
    </source>
</evidence>
<evidence type="ECO:0000256" key="3">
    <source>
        <dbReference type="ARBA" id="ARBA00022771"/>
    </source>
</evidence>
<proteinExistence type="inferred from homology"/>
<reference evidence="10 11" key="1">
    <citation type="journal article" date="2019" name="Int. J. Syst. Evol. Microbiol.">
        <title>The Global Catalogue of Microorganisms (GCM) 10K type strain sequencing project: providing services to taxonomists for standard genome sequencing and annotation.</title>
        <authorList>
            <consortium name="The Broad Institute Genomics Platform"/>
            <consortium name="The Broad Institute Genome Sequencing Center for Infectious Disease"/>
            <person name="Wu L."/>
            <person name="Ma J."/>
        </authorList>
    </citation>
    <scope>NUCLEOTIDE SEQUENCE [LARGE SCALE GENOMIC DNA]</scope>
    <source>
        <strain evidence="10 11">JCM 16330</strain>
    </source>
</reference>
<sequence length="310" mass="33644">MSSRIYERQFDEDDGQTLPTDPGCPECGGDTVTDGGETACVECGLVVEEYRIDHRGRLYTGFDEETNVERTGPPLTEARHDRGLSSEIGWKRDAHGNTLSGQKQRQIARLRTQQHRGRFDSRAERNLAHAFGEIARLVAAVDCPRAVRESASALYRRAQNENLIRGRSIERVAAAAVYAACRQDGVVLSPADLAGVSSCTVREVRRTYGVLNTELGLATPIVDAAGFLPRIAADCDAPADVQQRARELVDDAREAGYVNGRSQAGVAAGCLYVAGIDAEQRMTQARLANAADVSTATLRSRVAEIRDLEA</sequence>
<dbReference type="InterPro" id="IPR000812">
    <property type="entry name" value="TFIIB"/>
</dbReference>
<protein>
    <submittedName>
        <fullName evidence="10">Transcription initiation factor IIB family protein</fullName>
    </submittedName>
</protein>
<dbReference type="InterPro" id="IPR036915">
    <property type="entry name" value="Cyclin-like_sf"/>
</dbReference>
<feature type="region of interest" description="Disordered" evidence="8">
    <location>
        <begin position="1"/>
        <end position="25"/>
    </location>
</feature>
<evidence type="ECO:0000256" key="8">
    <source>
        <dbReference type="SAM" id="MobiDB-lite"/>
    </source>
</evidence>
<dbReference type="GO" id="GO:0097550">
    <property type="term" value="C:transcription preinitiation complex"/>
    <property type="evidence" value="ECO:0007669"/>
    <property type="project" value="TreeGrafter"/>
</dbReference>
<keyword evidence="2" id="KW-0677">Repeat</keyword>
<dbReference type="Gene3D" id="1.10.472.10">
    <property type="entry name" value="Cyclin-like"/>
    <property type="match status" value="1"/>
</dbReference>
<dbReference type="InterPro" id="IPR013137">
    <property type="entry name" value="Znf_TFIIB"/>
</dbReference>
<dbReference type="SMART" id="SM00385">
    <property type="entry name" value="CYCLIN"/>
    <property type="match status" value="2"/>
</dbReference>
<comment type="caution">
    <text evidence="10">The sequence shown here is derived from an EMBL/GenBank/DDBJ whole genome shotgun (WGS) entry which is preliminary data.</text>
</comment>
<dbReference type="RefSeq" id="WP_211311528.1">
    <property type="nucleotide sequence ID" value="NZ_BAAABL010000072.1"/>
</dbReference>
<dbReference type="AlphaFoldDB" id="A0AAV3SAG2"/>
<evidence type="ECO:0000256" key="5">
    <source>
        <dbReference type="ARBA" id="ARBA00023015"/>
    </source>
</evidence>
<evidence type="ECO:0000256" key="1">
    <source>
        <dbReference type="ARBA" id="ARBA00010857"/>
    </source>
</evidence>
<keyword evidence="11" id="KW-1185">Reference proteome</keyword>
<dbReference type="GO" id="GO:0008270">
    <property type="term" value="F:zinc ion binding"/>
    <property type="evidence" value="ECO:0007669"/>
    <property type="project" value="UniProtKB-KW"/>
</dbReference>
<evidence type="ECO:0000313" key="10">
    <source>
        <dbReference type="EMBL" id="GAA0309389.1"/>
    </source>
</evidence>
<comment type="similarity">
    <text evidence="1">Belongs to the TFIIB family.</text>
</comment>
<keyword evidence="6" id="KW-0804">Transcription</keyword>
<name>A0AAV3SAG2_9EURY</name>
<dbReference type="InterPro" id="IPR013150">
    <property type="entry name" value="TFIIB_cyclin"/>
</dbReference>
<dbReference type="PANTHER" id="PTHR11618">
    <property type="entry name" value="TRANSCRIPTION INITIATION FACTOR IIB-RELATED"/>
    <property type="match status" value="1"/>
</dbReference>
<dbReference type="PROSITE" id="PS51134">
    <property type="entry name" value="ZF_TFIIB"/>
    <property type="match status" value="1"/>
</dbReference>
<dbReference type="SUPFAM" id="SSF57783">
    <property type="entry name" value="Zinc beta-ribbon"/>
    <property type="match status" value="1"/>
</dbReference>
<dbReference type="Gene3D" id="1.10.472.170">
    <property type="match status" value="1"/>
</dbReference>
<dbReference type="InterPro" id="IPR013763">
    <property type="entry name" value="Cyclin-like_dom"/>
</dbReference>
<gene>
    <name evidence="10" type="ORF">GCM10009066_23610</name>
</gene>
<dbReference type="PANTHER" id="PTHR11618:SF13">
    <property type="entry name" value="TRANSCRIPTION INITIATION FACTOR IIB"/>
    <property type="match status" value="1"/>
</dbReference>
<keyword evidence="5" id="KW-0805">Transcription regulation</keyword>
<evidence type="ECO:0000256" key="6">
    <source>
        <dbReference type="ARBA" id="ARBA00023163"/>
    </source>
</evidence>
<feature type="domain" description="TFIIB-type" evidence="9">
    <location>
        <begin position="19"/>
        <end position="48"/>
    </location>
</feature>
<dbReference type="GO" id="GO:0070897">
    <property type="term" value="P:transcription preinitiation complex assembly"/>
    <property type="evidence" value="ECO:0007669"/>
    <property type="project" value="InterPro"/>
</dbReference>
<evidence type="ECO:0000313" key="11">
    <source>
        <dbReference type="Proteomes" id="UP001500837"/>
    </source>
</evidence>